<dbReference type="InterPro" id="IPR018997">
    <property type="entry name" value="PUB_domain"/>
</dbReference>
<accession>W4KDS9</accession>
<dbReference type="EMBL" id="KI925456">
    <property type="protein sequence ID" value="ETW83958.1"/>
    <property type="molecule type" value="Genomic_DNA"/>
</dbReference>
<dbReference type="AlphaFoldDB" id="W4KDS9"/>
<dbReference type="RefSeq" id="XP_009543685.1">
    <property type="nucleotide sequence ID" value="XM_009545390.1"/>
</dbReference>
<dbReference type="SUPFAM" id="SSF143503">
    <property type="entry name" value="PUG domain-like"/>
    <property type="match status" value="1"/>
</dbReference>
<sequence length="220" mass="24844">MSSSTSFEGSQTPPQSPLQTPPRSATAAADREARLAALQRRLDEQAAEAAATVGSPDQPAFIPFDANHEKRQEFRRLIDPGIMRPNAREVALTSLRTLSTIAENILREPLNPKFRQFKPTNSMIKRNLVDPKGALEYAVALGFRPEIRNFQPSYVFSDKFLPDLRIGADIVKEVIRNESEKQEREETSKRLAKAAEEARVEKASHIERLYDCCLTYSFIR</sequence>
<dbReference type="KEGG" id="hir:HETIRDRAFT_170424"/>
<keyword evidence="4" id="KW-1185">Reference proteome</keyword>
<proteinExistence type="predicted"/>
<protein>
    <recommendedName>
        <fullName evidence="2">PUB domain-containing protein</fullName>
    </recommendedName>
</protein>
<evidence type="ECO:0000259" key="2">
    <source>
        <dbReference type="Pfam" id="PF09409"/>
    </source>
</evidence>
<feature type="domain" description="PUB" evidence="2">
    <location>
        <begin position="89"/>
        <end position="148"/>
    </location>
</feature>
<feature type="region of interest" description="Disordered" evidence="1">
    <location>
        <begin position="43"/>
        <end position="64"/>
    </location>
</feature>
<dbReference type="HOGENOM" id="CLU_1256170_0_0_1"/>
<dbReference type="CDD" id="cd09212">
    <property type="entry name" value="PUB"/>
    <property type="match status" value="1"/>
</dbReference>
<dbReference type="OrthoDB" id="49605at2759"/>
<gene>
    <name evidence="3" type="ORF">HETIRDRAFT_170424</name>
</gene>
<dbReference type="Gene3D" id="1.20.58.2190">
    <property type="match status" value="1"/>
</dbReference>
<dbReference type="InParanoid" id="W4KDS9"/>
<dbReference type="InterPro" id="IPR036339">
    <property type="entry name" value="PUB-like_dom_sf"/>
</dbReference>
<dbReference type="Proteomes" id="UP000030671">
    <property type="component" value="Unassembled WGS sequence"/>
</dbReference>
<dbReference type="GeneID" id="20668283"/>
<evidence type="ECO:0000256" key="1">
    <source>
        <dbReference type="SAM" id="MobiDB-lite"/>
    </source>
</evidence>
<feature type="region of interest" description="Disordered" evidence="1">
    <location>
        <begin position="1"/>
        <end position="30"/>
    </location>
</feature>
<evidence type="ECO:0000313" key="4">
    <source>
        <dbReference type="Proteomes" id="UP000030671"/>
    </source>
</evidence>
<dbReference type="Pfam" id="PF09409">
    <property type="entry name" value="PUB"/>
    <property type="match status" value="1"/>
</dbReference>
<reference evidence="3 4" key="1">
    <citation type="journal article" date="2012" name="New Phytol.">
        <title>Insight into trade-off between wood decay and parasitism from the genome of a fungal forest pathogen.</title>
        <authorList>
            <person name="Olson A."/>
            <person name="Aerts A."/>
            <person name="Asiegbu F."/>
            <person name="Belbahri L."/>
            <person name="Bouzid O."/>
            <person name="Broberg A."/>
            <person name="Canback B."/>
            <person name="Coutinho P.M."/>
            <person name="Cullen D."/>
            <person name="Dalman K."/>
            <person name="Deflorio G."/>
            <person name="van Diepen L.T."/>
            <person name="Dunand C."/>
            <person name="Duplessis S."/>
            <person name="Durling M."/>
            <person name="Gonthier P."/>
            <person name="Grimwood J."/>
            <person name="Fossdal C.G."/>
            <person name="Hansson D."/>
            <person name="Henrissat B."/>
            <person name="Hietala A."/>
            <person name="Himmelstrand K."/>
            <person name="Hoffmeister D."/>
            <person name="Hogberg N."/>
            <person name="James T.Y."/>
            <person name="Karlsson M."/>
            <person name="Kohler A."/>
            <person name="Kues U."/>
            <person name="Lee Y.H."/>
            <person name="Lin Y.C."/>
            <person name="Lind M."/>
            <person name="Lindquist E."/>
            <person name="Lombard V."/>
            <person name="Lucas S."/>
            <person name="Lunden K."/>
            <person name="Morin E."/>
            <person name="Murat C."/>
            <person name="Park J."/>
            <person name="Raffaello T."/>
            <person name="Rouze P."/>
            <person name="Salamov A."/>
            <person name="Schmutz J."/>
            <person name="Solheim H."/>
            <person name="Stahlberg J."/>
            <person name="Velez H."/>
            <person name="de Vries R.P."/>
            <person name="Wiebenga A."/>
            <person name="Woodward S."/>
            <person name="Yakovlev I."/>
            <person name="Garbelotto M."/>
            <person name="Martin F."/>
            <person name="Grigoriev I.V."/>
            <person name="Stenlid J."/>
        </authorList>
    </citation>
    <scope>NUCLEOTIDE SEQUENCE [LARGE SCALE GENOMIC DNA]</scope>
    <source>
        <strain evidence="3 4">TC 32-1</strain>
    </source>
</reference>
<organism evidence="3 4">
    <name type="scientific">Heterobasidion irregulare (strain TC 32-1)</name>
    <dbReference type="NCBI Taxonomy" id="747525"/>
    <lineage>
        <taxon>Eukaryota</taxon>
        <taxon>Fungi</taxon>
        <taxon>Dikarya</taxon>
        <taxon>Basidiomycota</taxon>
        <taxon>Agaricomycotina</taxon>
        <taxon>Agaricomycetes</taxon>
        <taxon>Russulales</taxon>
        <taxon>Bondarzewiaceae</taxon>
        <taxon>Heterobasidion</taxon>
        <taxon>Heterobasidion annosum species complex</taxon>
    </lineage>
</organism>
<dbReference type="eggNOG" id="ENOG502SDR6">
    <property type="taxonomic scope" value="Eukaryota"/>
</dbReference>
<evidence type="ECO:0000313" key="3">
    <source>
        <dbReference type="EMBL" id="ETW83958.1"/>
    </source>
</evidence>
<name>W4KDS9_HETIT</name>